<feature type="transmembrane region" description="Helical" evidence="2">
    <location>
        <begin position="123"/>
        <end position="147"/>
    </location>
</feature>
<feature type="region of interest" description="Disordered" evidence="1">
    <location>
        <begin position="374"/>
        <end position="394"/>
    </location>
</feature>
<keyword evidence="2" id="KW-0472">Membrane</keyword>
<dbReference type="RefSeq" id="WP_203753733.1">
    <property type="nucleotide sequence ID" value="NZ_BONK01000007.1"/>
</dbReference>
<feature type="transmembrane region" description="Helical" evidence="2">
    <location>
        <begin position="94"/>
        <end position="116"/>
    </location>
</feature>
<keyword evidence="2" id="KW-0812">Transmembrane</keyword>
<evidence type="ECO:0000256" key="1">
    <source>
        <dbReference type="SAM" id="MobiDB-lite"/>
    </source>
</evidence>
<feature type="transmembrane region" description="Helical" evidence="2">
    <location>
        <begin position="265"/>
        <end position="284"/>
    </location>
</feature>
<feature type="transmembrane region" description="Helical" evidence="2">
    <location>
        <begin position="38"/>
        <end position="65"/>
    </location>
</feature>
<keyword evidence="2" id="KW-1133">Transmembrane helix</keyword>
<feature type="transmembrane region" description="Helical" evidence="2">
    <location>
        <begin position="296"/>
        <end position="318"/>
    </location>
</feature>
<accession>A0A919P3G1</accession>
<feature type="transmembrane region" description="Helical" evidence="2">
    <location>
        <begin position="201"/>
        <end position="222"/>
    </location>
</feature>
<feature type="transmembrane region" description="Helical" evidence="2">
    <location>
        <begin position="167"/>
        <end position="189"/>
    </location>
</feature>
<feature type="transmembrane region" description="Helical" evidence="2">
    <location>
        <begin position="347"/>
        <end position="366"/>
    </location>
</feature>
<sequence length="394" mass="39460">MPADPSDVPPAPTDDLVPPVPPVPPAERPSPRDGAAPLGTWSVAALGALAAAGAWLLAAGLLWAYSDGLVPARLAVRLTPALLPMPLGPRPGPVALSTVVVAVVGALVTAGLALAVRRGTVSATAVLLSGWFVACLAGVAGAAVTTVEIGAQLGAVVTWRWIVSQGATWGVVWGWAVGVVLLLALRRGAAVRSSGARPSSVVAAVVAGLVAATGWAASGWVLERVMTEVGTRTAARQQVTEWALTLLPNSAGPDLAWFGPPYVRAYLLGAALLGVVVAVAVVLAARGTAPVRGGGVLVLVAWWASVVGGMVATVVAAAQAGSHLQGTEGGDPFGLLSLYVGSSAWQASGWGLMYGWVVGLVAWVLLRVVNRTSTDAPAGGPPAPEVEVPATASV</sequence>
<feature type="compositionally biased region" description="Low complexity" evidence="1">
    <location>
        <begin position="385"/>
        <end position="394"/>
    </location>
</feature>
<reference evidence="3" key="1">
    <citation type="submission" date="2021-01" db="EMBL/GenBank/DDBJ databases">
        <title>Whole genome shotgun sequence of Cellulomonas chitinilytica NBRC 110799.</title>
        <authorList>
            <person name="Komaki H."/>
            <person name="Tamura T."/>
        </authorList>
    </citation>
    <scope>NUCLEOTIDE SEQUENCE</scope>
    <source>
        <strain evidence="3">NBRC 110799</strain>
    </source>
</reference>
<keyword evidence="4" id="KW-1185">Reference proteome</keyword>
<name>A0A919P3G1_9CELL</name>
<dbReference type="Proteomes" id="UP000632740">
    <property type="component" value="Unassembled WGS sequence"/>
</dbReference>
<dbReference type="EMBL" id="BONK01000007">
    <property type="protein sequence ID" value="GIG21555.1"/>
    <property type="molecule type" value="Genomic_DNA"/>
</dbReference>
<organism evidence="3 4">
    <name type="scientific">Cellulomonas chitinilytica</name>
    <dbReference type="NCBI Taxonomy" id="398759"/>
    <lineage>
        <taxon>Bacteria</taxon>
        <taxon>Bacillati</taxon>
        <taxon>Actinomycetota</taxon>
        <taxon>Actinomycetes</taxon>
        <taxon>Micrococcales</taxon>
        <taxon>Cellulomonadaceae</taxon>
        <taxon>Cellulomonas</taxon>
    </lineage>
</organism>
<gene>
    <name evidence="3" type="ORF">Cch01nite_22790</name>
</gene>
<feature type="region of interest" description="Disordered" evidence="1">
    <location>
        <begin position="1"/>
        <end position="34"/>
    </location>
</feature>
<proteinExistence type="predicted"/>
<evidence type="ECO:0000256" key="2">
    <source>
        <dbReference type="SAM" id="Phobius"/>
    </source>
</evidence>
<comment type="caution">
    <text evidence="3">The sequence shown here is derived from an EMBL/GenBank/DDBJ whole genome shotgun (WGS) entry which is preliminary data.</text>
</comment>
<feature type="compositionally biased region" description="Pro residues" evidence="1">
    <location>
        <begin position="7"/>
        <end position="28"/>
    </location>
</feature>
<evidence type="ECO:0000313" key="3">
    <source>
        <dbReference type="EMBL" id="GIG21555.1"/>
    </source>
</evidence>
<dbReference type="AlphaFoldDB" id="A0A919P3G1"/>
<protein>
    <submittedName>
        <fullName evidence="3">Uncharacterized protein</fullName>
    </submittedName>
</protein>
<evidence type="ECO:0000313" key="4">
    <source>
        <dbReference type="Proteomes" id="UP000632740"/>
    </source>
</evidence>